<dbReference type="EMBL" id="JAUSVS010000003">
    <property type="protein sequence ID" value="MDQ0464509.1"/>
    <property type="molecule type" value="Genomic_DNA"/>
</dbReference>
<name>A0ABU0IRB4_9CAUL</name>
<evidence type="ECO:0000313" key="2">
    <source>
        <dbReference type="EMBL" id="MDQ0464509.1"/>
    </source>
</evidence>
<keyword evidence="3" id="KW-1185">Reference proteome</keyword>
<protein>
    <recommendedName>
        <fullName evidence="4">Sporulation protein</fullName>
    </recommendedName>
</protein>
<organism evidence="2 3">
    <name type="scientific">Caulobacter ginsengisoli</name>
    <dbReference type="NCBI Taxonomy" id="400775"/>
    <lineage>
        <taxon>Bacteria</taxon>
        <taxon>Pseudomonadati</taxon>
        <taxon>Pseudomonadota</taxon>
        <taxon>Alphaproteobacteria</taxon>
        <taxon>Caulobacterales</taxon>
        <taxon>Caulobacteraceae</taxon>
        <taxon>Caulobacter</taxon>
    </lineage>
</organism>
<dbReference type="Proteomes" id="UP001228905">
    <property type="component" value="Unassembled WGS sequence"/>
</dbReference>
<evidence type="ECO:0000313" key="3">
    <source>
        <dbReference type="Proteomes" id="UP001228905"/>
    </source>
</evidence>
<sequence length="83" mass="8604">MRDRLFYPLALLAAAAMIALAMVWPQGLGTTSPAPFGHPMGPAPPPEAEKVKPAKAAIKALTQPPAAPKTEPKLRPPIGSGTQ</sequence>
<evidence type="ECO:0000256" key="1">
    <source>
        <dbReference type="SAM" id="MobiDB-lite"/>
    </source>
</evidence>
<reference evidence="2 3" key="1">
    <citation type="submission" date="2023-07" db="EMBL/GenBank/DDBJ databases">
        <title>Genomic Encyclopedia of Type Strains, Phase IV (KMG-IV): sequencing the most valuable type-strain genomes for metagenomic binning, comparative biology and taxonomic classification.</title>
        <authorList>
            <person name="Goeker M."/>
        </authorList>
    </citation>
    <scope>NUCLEOTIDE SEQUENCE [LARGE SCALE GENOMIC DNA]</scope>
    <source>
        <strain evidence="2 3">DSM 18695</strain>
    </source>
</reference>
<dbReference type="RefSeq" id="WP_307349236.1">
    <property type="nucleotide sequence ID" value="NZ_JAUSVS010000003.1"/>
</dbReference>
<gene>
    <name evidence="2" type="ORF">QO010_002290</name>
</gene>
<accession>A0ABU0IRB4</accession>
<feature type="region of interest" description="Disordered" evidence="1">
    <location>
        <begin position="30"/>
        <end position="49"/>
    </location>
</feature>
<evidence type="ECO:0008006" key="4">
    <source>
        <dbReference type="Google" id="ProtNLM"/>
    </source>
</evidence>
<comment type="caution">
    <text evidence="2">The sequence shown here is derived from an EMBL/GenBank/DDBJ whole genome shotgun (WGS) entry which is preliminary data.</text>
</comment>
<feature type="region of interest" description="Disordered" evidence="1">
    <location>
        <begin position="60"/>
        <end position="83"/>
    </location>
</feature>
<proteinExistence type="predicted"/>